<evidence type="ECO:0000256" key="3">
    <source>
        <dbReference type="ARBA" id="ARBA00022516"/>
    </source>
</evidence>
<dbReference type="RefSeq" id="WP_281273368.1">
    <property type="nucleotide sequence ID" value="NZ_RKHR01000005.1"/>
</dbReference>
<evidence type="ECO:0000256" key="10">
    <source>
        <dbReference type="ARBA" id="ARBA00023209"/>
    </source>
</evidence>
<dbReference type="InterPro" id="IPR001736">
    <property type="entry name" value="PLipase_D/transphosphatidylase"/>
</dbReference>
<dbReference type="Pfam" id="PF13091">
    <property type="entry name" value="PLDc_2"/>
    <property type="match status" value="1"/>
</dbReference>
<keyword evidence="6" id="KW-0677">Repeat</keyword>
<evidence type="ECO:0000256" key="5">
    <source>
        <dbReference type="ARBA" id="ARBA00022692"/>
    </source>
</evidence>
<keyword evidence="16" id="KW-1185">Reference proteome</keyword>
<dbReference type="PROSITE" id="PS50035">
    <property type="entry name" value="PLD"/>
    <property type="match status" value="2"/>
</dbReference>
<keyword evidence="2" id="KW-1003">Cell membrane</keyword>
<evidence type="ECO:0000259" key="14">
    <source>
        <dbReference type="PROSITE" id="PS50035"/>
    </source>
</evidence>
<dbReference type="FunFam" id="3.30.870.10:FF:000014">
    <property type="entry name" value="Cardiolipin synthase"/>
    <property type="match status" value="1"/>
</dbReference>
<evidence type="ECO:0000256" key="13">
    <source>
        <dbReference type="SAM" id="Phobius"/>
    </source>
</evidence>
<accession>A0A3N2DKE1</accession>
<evidence type="ECO:0000313" key="16">
    <source>
        <dbReference type="Proteomes" id="UP000275394"/>
    </source>
</evidence>
<organism evidence="15 16">
    <name type="scientific">Sinobacterium caligoides</name>
    <dbReference type="NCBI Taxonomy" id="933926"/>
    <lineage>
        <taxon>Bacteria</taxon>
        <taxon>Pseudomonadati</taxon>
        <taxon>Pseudomonadota</taxon>
        <taxon>Gammaproteobacteria</taxon>
        <taxon>Cellvibrionales</taxon>
        <taxon>Spongiibacteraceae</taxon>
        <taxon>Sinobacterium</taxon>
    </lineage>
</organism>
<evidence type="ECO:0000256" key="12">
    <source>
        <dbReference type="NCBIfam" id="TIGR04265"/>
    </source>
</evidence>
<dbReference type="InterPro" id="IPR022924">
    <property type="entry name" value="Cardiolipin_synthase"/>
</dbReference>
<dbReference type="SUPFAM" id="SSF56024">
    <property type="entry name" value="Phospholipase D/nuclease"/>
    <property type="match status" value="2"/>
</dbReference>
<feature type="domain" description="PLD phosphodiesterase" evidence="14">
    <location>
        <begin position="380"/>
        <end position="407"/>
    </location>
</feature>
<dbReference type="SMART" id="SM00155">
    <property type="entry name" value="PLDc"/>
    <property type="match status" value="2"/>
</dbReference>
<name>A0A3N2DKE1_9GAMM</name>
<keyword evidence="7 13" id="KW-1133">Transmembrane helix</keyword>
<feature type="domain" description="PLD phosphodiesterase" evidence="14">
    <location>
        <begin position="204"/>
        <end position="231"/>
    </location>
</feature>
<protein>
    <recommendedName>
        <fullName evidence="12">Cardiolipin synthase</fullName>
        <ecNumber evidence="12">2.7.8.-</ecNumber>
    </recommendedName>
</protein>
<sequence length="467" mass="51872">MLLAFHIMGIISSVHAVMSTRTSQGTIAWLVCLLTFPYLAVPAYWVLGRNKFNGYVTARRSASGRLRPLVAEAGLSIAPFRLPEGESMDSVRAAAALARLPVLSGNDVELLMDGEACFDDILSGVRRAKNYVLFQFFIIRDDGLGRRVKTTLMEKVAEGVPIYFIYDEIGCHALPEAYLLELREAGVEVAAFNTRKGKGNRFQINFRNHRKTVIVDGDSAWLGGHNVGDEYLGKSRRFGHWRDTHMRIDGPAALAVQLSFVEDWHWATGSIPALNWQPAAGARGDDARVLVIPSGPADSLETANLLFVHAINSAQERIWIASPYFVPDESIVTALQLAGLRGVDVRVLIPNKPDHLLVYLAAFAYIDQSSETGVQFYRYTHGFLHEKVTLIDSSIATVGTANLDNRSFRLNFEITAAVADEPFIASVEQMFIDDFSQSELMKKNTLANKPWWFRFVVRLAKLAAPVQ</sequence>
<evidence type="ECO:0000256" key="7">
    <source>
        <dbReference type="ARBA" id="ARBA00022989"/>
    </source>
</evidence>
<evidence type="ECO:0000256" key="2">
    <source>
        <dbReference type="ARBA" id="ARBA00022475"/>
    </source>
</evidence>
<dbReference type="Pfam" id="PF13396">
    <property type="entry name" value="PLDc_N"/>
    <property type="match status" value="1"/>
</dbReference>
<dbReference type="AlphaFoldDB" id="A0A3N2DKE1"/>
<keyword evidence="11" id="KW-1208">Phospholipid metabolism</keyword>
<gene>
    <name evidence="15" type="ORF">EDC56_2894</name>
</gene>
<dbReference type="NCBIfam" id="TIGR04265">
    <property type="entry name" value="bac_cardiolipin"/>
    <property type="match status" value="1"/>
</dbReference>
<dbReference type="InterPro" id="IPR025202">
    <property type="entry name" value="PLD-like_dom"/>
</dbReference>
<evidence type="ECO:0000256" key="9">
    <source>
        <dbReference type="ARBA" id="ARBA00023136"/>
    </source>
</evidence>
<evidence type="ECO:0000256" key="6">
    <source>
        <dbReference type="ARBA" id="ARBA00022737"/>
    </source>
</evidence>
<proteinExistence type="predicted"/>
<evidence type="ECO:0000256" key="4">
    <source>
        <dbReference type="ARBA" id="ARBA00022679"/>
    </source>
</evidence>
<evidence type="ECO:0000256" key="11">
    <source>
        <dbReference type="ARBA" id="ARBA00023264"/>
    </source>
</evidence>
<dbReference type="InterPro" id="IPR027379">
    <property type="entry name" value="CLS_N"/>
</dbReference>
<comment type="caution">
    <text evidence="15">The sequence shown here is derived from an EMBL/GenBank/DDBJ whole genome shotgun (WGS) entry which is preliminary data.</text>
</comment>
<keyword evidence="9 13" id="KW-0472">Membrane</keyword>
<dbReference type="PANTHER" id="PTHR21248">
    <property type="entry name" value="CARDIOLIPIN SYNTHASE"/>
    <property type="match status" value="1"/>
</dbReference>
<evidence type="ECO:0000256" key="8">
    <source>
        <dbReference type="ARBA" id="ARBA00023098"/>
    </source>
</evidence>
<keyword evidence="5 13" id="KW-0812">Transmembrane</keyword>
<dbReference type="Gene3D" id="3.30.870.10">
    <property type="entry name" value="Endonuclease Chain A"/>
    <property type="match status" value="2"/>
</dbReference>
<dbReference type="CDD" id="cd09161">
    <property type="entry name" value="PLDc_PaCLS_like_2"/>
    <property type="match status" value="1"/>
</dbReference>
<feature type="transmembrane region" description="Helical" evidence="13">
    <location>
        <begin position="26"/>
        <end position="47"/>
    </location>
</feature>
<dbReference type="GO" id="GO:0008808">
    <property type="term" value="F:cardiolipin synthase activity"/>
    <property type="evidence" value="ECO:0007669"/>
    <property type="project" value="UniProtKB-UniRule"/>
</dbReference>
<evidence type="ECO:0000313" key="15">
    <source>
        <dbReference type="EMBL" id="ROS00256.1"/>
    </source>
</evidence>
<dbReference type="CDD" id="cd09155">
    <property type="entry name" value="PLDc_PaCLS_like_1"/>
    <property type="match status" value="1"/>
</dbReference>
<dbReference type="GO" id="GO:0005886">
    <property type="term" value="C:plasma membrane"/>
    <property type="evidence" value="ECO:0007669"/>
    <property type="project" value="UniProtKB-SubCell"/>
</dbReference>
<evidence type="ECO:0000256" key="1">
    <source>
        <dbReference type="ARBA" id="ARBA00004651"/>
    </source>
</evidence>
<keyword evidence="8" id="KW-0443">Lipid metabolism</keyword>
<keyword evidence="3" id="KW-0444">Lipid biosynthesis</keyword>
<keyword evidence="10" id="KW-0594">Phospholipid biosynthesis</keyword>
<dbReference type="GO" id="GO:0032049">
    <property type="term" value="P:cardiolipin biosynthetic process"/>
    <property type="evidence" value="ECO:0007669"/>
    <property type="project" value="UniProtKB-UniRule"/>
</dbReference>
<dbReference type="Proteomes" id="UP000275394">
    <property type="component" value="Unassembled WGS sequence"/>
</dbReference>
<dbReference type="PANTHER" id="PTHR21248:SF22">
    <property type="entry name" value="PHOSPHOLIPASE D"/>
    <property type="match status" value="1"/>
</dbReference>
<dbReference type="EC" id="2.7.8.-" evidence="12"/>
<reference evidence="15 16" key="1">
    <citation type="submission" date="2018-11" db="EMBL/GenBank/DDBJ databases">
        <title>Genomic Encyclopedia of Type Strains, Phase IV (KMG-IV): sequencing the most valuable type-strain genomes for metagenomic binning, comparative biology and taxonomic classification.</title>
        <authorList>
            <person name="Goeker M."/>
        </authorList>
    </citation>
    <scope>NUCLEOTIDE SEQUENCE [LARGE SCALE GENOMIC DNA]</scope>
    <source>
        <strain evidence="15 16">DSM 100316</strain>
    </source>
</reference>
<dbReference type="EMBL" id="RKHR01000005">
    <property type="protein sequence ID" value="ROS00256.1"/>
    <property type="molecule type" value="Genomic_DNA"/>
</dbReference>
<comment type="subcellular location">
    <subcellularLocation>
        <location evidence="1">Cell membrane</location>
        <topology evidence="1">Multi-pass membrane protein</topology>
    </subcellularLocation>
</comment>
<keyword evidence="4" id="KW-0808">Transferase</keyword>